<evidence type="ECO:0000256" key="2">
    <source>
        <dbReference type="ARBA" id="ARBA00004496"/>
    </source>
</evidence>
<dbReference type="AlphaFoldDB" id="A0A2R6XZY1"/>
<keyword evidence="14 16" id="KW-0368">Histidine biosynthesis</keyword>
<feature type="domain" description="ATP phosphoribosyltransferase catalytic" evidence="17">
    <location>
        <begin position="50"/>
        <end position="232"/>
    </location>
</feature>
<evidence type="ECO:0000256" key="3">
    <source>
        <dbReference type="ARBA" id="ARBA00004667"/>
    </source>
</evidence>
<dbReference type="GO" id="GO:0000105">
    <property type="term" value="P:L-histidine biosynthetic process"/>
    <property type="evidence" value="ECO:0007669"/>
    <property type="project" value="UniProtKB-UniRule"/>
</dbReference>
<organism evidence="18 19">
    <name type="scientific">Candidatus Carbonibacillus altaicus</name>
    <dbReference type="NCBI Taxonomy" id="2163959"/>
    <lineage>
        <taxon>Bacteria</taxon>
        <taxon>Bacillati</taxon>
        <taxon>Bacillota</taxon>
        <taxon>Bacilli</taxon>
        <taxon>Bacillales</taxon>
        <taxon>Candidatus Carbonibacillus</taxon>
    </lineage>
</organism>
<dbReference type="InterPro" id="IPR013820">
    <property type="entry name" value="ATP_PRibTrfase_cat"/>
</dbReference>
<dbReference type="HAMAP" id="MF_01018">
    <property type="entry name" value="HisG_Short"/>
    <property type="match status" value="1"/>
</dbReference>
<evidence type="ECO:0000313" key="18">
    <source>
        <dbReference type="EMBL" id="PTQ55974.1"/>
    </source>
</evidence>
<dbReference type="GO" id="GO:0005737">
    <property type="term" value="C:cytoplasm"/>
    <property type="evidence" value="ECO:0007669"/>
    <property type="project" value="UniProtKB-SubCell"/>
</dbReference>
<evidence type="ECO:0000256" key="4">
    <source>
        <dbReference type="ARBA" id="ARBA00009489"/>
    </source>
</evidence>
<evidence type="ECO:0000256" key="13">
    <source>
        <dbReference type="ARBA" id="ARBA00022840"/>
    </source>
</evidence>
<evidence type="ECO:0000256" key="12">
    <source>
        <dbReference type="ARBA" id="ARBA00022741"/>
    </source>
</evidence>
<keyword evidence="8 16" id="KW-0963">Cytoplasm</keyword>
<dbReference type="InterPro" id="IPR018198">
    <property type="entry name" value="ATP_PRibTrfase_CS"/>
</dbReference>
<evidence type="ECO:0000256" key="7">
    <source>
        <dbReference type="ARBA" id="ARBA00020998"/>
    </source>
</evidence>
<evidence type="ECO:0000256" key="9">
    <source>
        <dbReference type="ARBA" id="ARBA00022605"/>
    </source>
</evidence>
<keyword evidence="12 16" id="KW-0547">Nucleotide-binding</keyword>
<evidence type="ECO:0000256" key="11">
    <source>
        <dbReference type="ARBA" id="ARBA00022679"/>
    </source>
</evidence>
<keyword evidence="13 16" id="KW-0067">ATP-binding</keyword>
<reference evidence="19" key="1">
    <citation type="journal article" date="2018" name="Sci. Rep.">
        <title>Lignite coal burning seam in the remote Altai Mountains harbors a hydrogen-driven thermophilic microbial community.</title>
        <authorList>
            <person name="Kadnikov V.V."/>
            <person name="Mardanov A.V."/>
            <person name="Ivasenko D.A."/>
            <person name="Antsiferov D.V."/>
            <person name="Beletsky A.V."/>
            <person name="Karnachuk O.V."/>
            <person name="Ravin N.V."/>
        </authorList>
    </citation>
    <scope>NUCLEOTIDE SEQUENCE [LARGE SCALE GENOMIC DNA]</scope>
</reference>
<evidence type="ECO:0000313" key="19">
    <source>
        <dbReference type="Proteomes" id="UP000244338"/>
    </source>
</evidence>
<dbReference type="Proteomes" id="UP000244338">
    <property type="component" value="Unassembled WGS sequence"/>
</dbReference>
<evidence type="ECO:0000256" key="16">
    <source>
        <dbReference type="HAMAP-Rule" id="MF_01018"/>
    </source>
</evidence>
<dbReference type="PANTHER" id="PTHR21403:SF8">
    <property type="entry name" value="ATP PHOSPHORIBOSYLTRANSFERASE"/>
    <property type="match status" value="1"/>
</dbReference>
<dbReference type="GO" id="GO:0003879">
    <property type="term" value="F:ATP phosphoribosyltransferase activity"/>
    <property type="evidence" value="ECO:0007669"/>
    <property type="project" value="UniProtKB-UniRule"/>
</dbReference>
<name>A0A2R6XZY1_9BACL</name>
<evidence type="ECO:0000256" key="10">
    <source>
        <dbReference type="ARBA" id="ARBA00022676"/>
    </source>
</evidence>
<comment type="domain">
    <text evidence="16">Lacks the C-terminal regulatory region which is replaced by HisZ.</text>
</comment>
<evidence type="ECO:0000259" key="17">
    <source>
        <dbReference type="Pfam" id="PF01634"/>
    </source>
</evidence>
<dbReference type="SUPFAM" id="SSF53850">
    <property type="entry name" value="Periplasmic binding protein-like II"/>
    <property type="match status" value="1"/>
</dbReference>
<comment type="similarity">
    <text evidence="4 16">Belongs to the ATP phosphoribosyltransferase family. Short subfamily.</text>
</comment>
<keyword evidence="10 16" id="KW-0328">Glycosyltransferase</keyword>
<comment type="catalytic activity">
    <reaction evidence="1 16">
        <text>1-(5-phospho-beta-D-ribosyl)-ATP + diphosphate = 5-phospho-alpha-D-ribose 1-diphosphate + ATP</text>
        <dbReference type="Rhea" id="RHEA:18473"/>
        <dbReference type="ChEBI" id="CHEBI:30616"/>
        <dbReference type="ChEBI" id="CHEBI:33019"/>
        <dbReference type="ChEBI" id="CHEBI:58017"/>
        <dbReference type="ChEBI" id="CHEBI:73183"/>
        <dbReference type="EC" id="2.4.2.17"/>
    </reaction>
</comment>
<evidence type="ECO:0000256" key="5">
    <source>
        <dbReference type="ARBA" id="ARBA00011496"/>
    </source>
</evidence>
<evidence type="ECO:0000256" key="14">
    <source>
        <dbReference type="ARBA" id="ARBA00023102"/>
    </source>
</evidence>
<comment type="pathway">
    <text evidence="3 16">Amino-acid biosynthesis; L-histidine biosynthesis; L-histidine from 5-phospho-alpha-D-ribose 1-diphosphate: step 1/9.</text>
</comment>
<dbReference type="PROSITE" id="PS01316">
    <property type="entry name" value="ATP_P_PHORIBOSYLTR"/>
    <property type="match status" value="1"/>
</dbReference>
<dbReference type="Gene3D" id="3.40.190.10">
    <property type="entry name" value="Periplasmic binding protein-like II"/>
    <property type="match status" value="2"/>
</dbReference>
<comment type="subcellular location">
    <subcellularLocation>
        <location evidence="2 16">Cytoplasm</location>
    </subcellularLocation>
</comment>
<dbReference type="Pfam" id="PF01634">
    <property type="entry name" value="HisG"/>
    <property type="match status" value="1"/>
</dbReference>
<dbReference type="EMBL" id="PEBX01000056">
    <property type="protein sequence ID" value="PTQ55974.1"/>
    <property type="molecule type" value="Genomic_DNA"/>
</dbReference>
<comment type="function">
    <text evidence="15 16">Catalyzes the condensation of ATP and 5-phosphoribose 1-diphosphate to form N'-(5'-phosphoribosyl)-ATP (PR-ATP). Has a crucial role in the pathway because the rate of histidine biosynthesis seems to be controlled primarily by regulation of HisG enzymatic activity.</text>
</comment>
<comment type="subunit">
    <text evidence="5 16">Heteromultimer composed of HisG and HisZ subunits.</text>
</comment>
<keyword evidence="9 16" id="KW-0028">Amino-acid biosynthesis</keyword>
<dbReference type="FunFam" id="3.40.190.10:FF:000008">
    <property type="entry name" value="ATP phosphoribosyltransferase"/>
    <property type="match status" value="1"/>
</dbReference>
<evidence type="ECO:0000256" key="15">
    <source>
        <dbReference type="ARBA" id="ARBA00024861"/>
    </source>
</evidence>
<evidence type="ECO:0000256" key="8">
    <source>
        <dbReference type="ARBA" id="ARBA00022490"/>
    </source>
</evidence>
<dbReference type="PANTHER" id="PTHR21403">
    <property type="entry name" value="ATP PHOSPHORIBOSYLTRANSFERASE ATP-PRTASE"/>
    <property type="match status" value="1"/>
</dbReference>
<dbReference type="UniPathway" id="UPA00031">
    <property type="reaction ID" value="UER00006"/>
</dbReference>
<proteinExistence type="inferred from homology"/>
<gene>
    <name evidence="16" type="primary">hisG</name>
    <name evidence="18" type="ORF">BSOLF_1067</name>
</gene>
<evidence type="ECO:0000256" key="6">
    <source>
        <dbReference type="ARBA" id="ARBA00011946"/>
    </source>
</evidence>
<dbReference type="NCBIfam" id="TIGR00070">
    <property type="entry name" value="hisG"/>
    <property type="match status" value="1"/>
</dbReference>
<dbReference type="CDD" id="cd13595">
    <property type="entry name" value="PBP2_HisGs"/>
    <property type="match status" value="1"/>
</dbReference>
<dbReference type="GO" id="GO:0005524">
    <property type="term" value="F:ATP binding"/>
    <property type="evidence" value="ECO:0007669"/>
    <property type="project" value="UniProtKB-KW"/>
</dbReference>
<keyword evidence="11 16" id="KW-0808">Transferase</keyword>
<accession>A0A2R6XZY1</accession>
<dbReference type="InterPro" id="IPR024893">
    <property type="entry name" value="ATP_PRibTrfase_HisG_short"/>
</dbReference>
<evidence type="ECO:0000256" key="1">
    <source>
        <dbReference type="ARBA" id="ARBA00000915"/>
    </source>
</evidence>
<dbReference type="EC" id="2.4.2.17" evidence="6 16"/>
<protein>
    <recommendedName>
        <fullName evidence="7 16">ATP phosphoribosyltransferase</fullName>
        <shortName evidence="16">ATP-PRT</shortName>
        <shortName evidence="16">ATP-PRTase</shortName>
        <ecNumber evidence="6 16">2.4.2.17</ecNumber>
    </recommendedName>
</protein>
<comment type="caution">
    <text evidence="18">The sequence shown here is derived from an EMBL/GenBank/DDBJ whole genome shotgun (WGS) entry which is preliminary data.</text>
</comment>
<dbReference type="InterPro" id="IPR001348">
    <property type="entry name" value="ATP_PRibTrfase_HisG"/>
</dbReference>
<sequence>MLTMALPKGRVLPEALELLKRIGWPIPEDITTSRRLIFDLTNGHRLILTKPVDVPVYVQYGVADVGMVGKDVLLEEAADVYELLDLGIGHCRLSIAALAPRSLQKTEAVCAPEKTASIPEQAVLMEGVKADSVKRNLTMLRVATKYPRLSRQFFAERGEQVEIVTLSGSIELAPLLGLAERIVDIVSTGQTLRENGLVELETISEITTRLIASRTGYRFKQESIVSLVYALESLKVV</sequence>